<dbReference type="InterPro" id="IPR047928">
    <property type="entry name" value="Perm_prefix_1"/>
</dbReference>
<reference evidence="1 2" key="1">
    <citation type="submission" date="2019-07" db="EMBL/GenBank/DDBJ databases">
        <title>R&amp;d 2014.</title>
        <authorList>
            <person name="Klenk H.-P."/>
        </authorList>
    </citation>
    <scope>NUCLEOTIDE SEQUENCE [LARGE SCALE GENOMIC DNA]</scope>
    <source>
        <strain evidence="1 2">DSM 43912</strain>
    </source>
</reference>
<comment type="caution">
    <text evidence="1">The sequence shown here is derived from an EMBL/GenBank/DDBJ whole genome shotgun (WGS) entry which is preliminary data.</text>
</comment>
<gene>
    <name evidence="1" type="ORF">JD81_03634</name>
</gene>
<name>A0A562WJN5_9ACTN</name>
<dbReference type="Pfam" id="PF22564">
    <property type="entry name" value="HAAS"/>
    <property type="match status" value="1"/>
</dbReference>
<dbReference type="OrthoDB" id="3171769at2"/>
<proteinExistence type="predicted"/>
<keyword evidence="2" id="KW-1185">Reference proteome</keyword>
<dbReference type="AlphaFoldDB" id="A0A562WJN5"/>
<accession>A0A562WJN5</accession>
<evidence type="ECO:0000313" key="1">
    <source>
        <dbReference type="EMBL" id="TWJ30097.1"/>
    </source>
</evidence>
<dbReference type="EMBL" id="VLLP01000001">
    <property type="protein sequence ID" value="TWJ30097.1"/>
    <property type="molecule type" value="Genomic_DNA"/>
</dbReference>
<organism evidence="1 2">
    <name type="scientific">Micromonospora sagamiensis</name>
    <dbReference type="NCBI Taxonomy" id="47875"/>
    <lineage>
        <taxon>Bacteria</taxon>
        <taxon>Bacillati</taxon>
        <taxon>Actinomycetota</taxon>
        <taxon>Actinomycetes</taxon>
        <taxon>Micromonosporales</taxon>
        <taxon>Micromonosporaceae</taxon>
        <taxon>Micromonospora</taxon>
    </lineage>
</organism>
<evidence type="ECO:0000313" key="2">
    <source>
        <dbReference type="Proteomes" id="UP000319728"/>
    </source>
</evidence>
<dbReference type="RefSeq" id="WP_145818887.1">
    <property type="nucleotide sequence ID" value="NZ_AP023438.1"/>
</dbReference>
<sequence>MTSLTDRYLAATLRSVPVARREEIATELRASIDDMIEAHTADGQDTATAEREVLTELGDPAQLAARYADRRLYLVGPRYYLAWERLLKRLLTFLPATVGIVVGLLEALDGNAGGAIGTGITTALWVAVQLAFWVTLVFAVLERTNVDLNLPGWSVDRLSEERADRHIPLTDTCASIVWLLLVIAYLPWQHYRSFVPDGTGGDVPVLDPALWNFWLPILIAVLVLCIGLEIVTYRVGRWTWPLVAMNAVLNLAFAAPVVWLLSTDRLINPELVQRVDWLAEGDNLDTVTAAVVSGTVLVALWDVVDSAVKAYRSRT</sequence>
<dbReference type="NCBIfam" id="NF038403">
    <property type="entry name" value="perm_prefix_1"/>
    <property type="match status" value="1"/>
</dbReference>
<dbReference type="Proteomes" id="UP000319728">
    <property type="component" value="Unassembled WGS sequence"/>
</dbReference>
<protein>
    <submittedName>
        <fullName evidence="1">Uncharacterized protein</fullName>
    </submittedName>
</protein>